<evidence type="ECO:0000256" key="1">
    <source>
        <dbReference type="SAM" id="MobiDB-lite"/>
    </source>
</evidence>
<feature type="compositionally biased region" description="Basic and acidic residues" evidence="1">
    <location>
        <begin position="23"/>
        <end position="39"/>
    </location>
</feature>
<protein>
    <recommendedName>
        <fullName evidence="2">PDZ domain-containing protein</fullName>
    </recommendedName>
</protein>
<dbReference type="AlphaFoldDB" id="A0AAN5C482"/>
<comment type="caution">
    <text evidence="3">The sequence shown here is derived from an EMBL/GenBank/DDBJ whole genome shotgun (WGS) entry which is preliminary data.</text>
</comment>
<dbReference type="Proteomes" id="UP001328107">
    <property type="component" value="Unassembled WGS sequence"/>
</dbReference>
<dbReference type="InterPro" id="IPR051741">
    <property type="entry name" value="PAR6_homolog"/>
</dbReference>
<feature type="compositionally biased region" description="Low complexity" evidence="1">
    <location>
        <begin position="174"/>
        <end position="192"/>
    </location>
</feature>
<proteinExistence type="predicted"/>
<feature type="compositionally biased region" description="Low complexity" evidence="1">
    <location>
        <begin position="230"/>
        <end position="267"/>
    </location>
</feature>
<dbReference type="EMBL" id="BTRK01000001">
    <property type="protein sequence ID" value="GMR30050.1"/>
    <property type="molecule type" value="Genomic_DNA"/>
</dbReference>
<feature type="region of interest" description="Disordered" evidence="1">
    <location>
        <begin position="228"/>
        <end position="284"/>
    </location>
</feature>
<dbReference type="GO" id="GO:0007098">
    <property type="term" value="P:centrosome cycle"/>
    <property type="evidence" value="ECO:0007669"/>
    <property type="project" value="TreeGrafter"/>
</dbReference>
<name>A0AAN5C482_9BILA</name>
<gene>
    <name evidence="3" type="ORF">PMAYCL1PPCAC_00245</name>
</gene>
<evidence type="ECO:0000313" key="3">
    <source>
        <dbReference type="EMBL" id="GMR30050.1"/>
    </source>
</evidence>
<accession>A0AAN5C482</accession>
<dbReference type="InterPro" id="IPR001478">
    <property type="entry name" value="PDZ"/>
</dbReference>
<feature type="region of interest" description="Disordered" evidence="1">
    <location>
        <begin position="484"/>
        <end position="503"/>
    </location>
</feature>
<reference evidence="4" key="1">
    <citation type="submission" date="2022-10" db="EMBL/GenBank/DDBJ databases">
        <title>Genome assembly of Pristionchus species.</title>
        <authorList>
            <person name="Yoshida K."/>
            <person name="Sommer R.J."/>
        </authorList>
    </citation>
    <scope>NUCLEOTIDE SEQUENCE [LARGE SCALE GENOMIC DNA]</scope>
    <source>
        <strain evidence="4">RS5460</strain>
    </source>
</reference>
<feature type="region of interest" description="Disordered" evidence="1">
    <location>
        <begin position="1"/>
        <end position="192"/>
    </location>
</feature>
<evidence type="ECO:0000259" key="2">
    <source>
        <dbReference type="PROSITE" id="PS50106"/>
    </source>
</evidence>
<sequence length="655" mass="71398">QYQPPVSGMGGQRLPPLPPPKPRMFEARMPQDYEGRLKGDPSAPPGDSDTDSGICADSEQSSSPSSQQPQSAVSYHPAQLYRNHPQSSAAPPPQPQHYQPHYGASTVSAGAPYTTRSFQQQQVPQPQPRRFEHPAAYSEDDHRDYLTPNSARRLFSGLAVSSASPRRLPARPTSANGGAPSRASGGASAASSASTASGAATLGRAATAQPTTNGKQYRVRFADQIAAPANGSSSLGGQQQQPPLNHQPPSSFSSSLTSSPSTSTDSPTLRRNGGYDHQQPQMSNGYGKRMLARQQSNIMTTSAPSMAAMKDSSPQVINYDVVNERRADNARGYSIDDVESLPEPPSYSLAVQRMRSDGGAVVEERGRSRSRREQEMSWSAAVQPRRESVRDTVIRQSLEDTLRQREFEREQREPLYHRNRSASLPRGHRRSEGEIQPLWRHQISPSALASSVDNLQLEEYGMEGMPNYAESVGSLQRRRCLPPLPVPDQGSPSAGYGRRPAYSRGRRCRGVTDVIARRSASVGRYPSMERVELVQYPPPVQMAPQHPSPSHMVEVPVRAQLIALDHRGFRTVLIEKVQPGPFGFYIATGVVNGQRGIFISRVSISSLSPILSIGDEILYVDDELIKGRSLEYVQSLIAGKTSVMIVLLPTVGPPC</sequence>
<organism evidence="3 4">
    <name type="scientific">Pristionchus mayeri</name>
    <dbReference type="NCBI Taxonomy" id="1317129"/>
    <lineage>
        <taxon>Eukaryota</taxon>
        <taxon>Metazoa</taxon>
        <taxon>Ecdysozoa</taxon>
        <taxon>Nematoda</taxon>
        <taxon>Chromadorea</taxon>
        <taxon>Rhabditida</taxon>
        <taxon>Rhabditina</taxon>
        <taxon>Diplogasteromorpha</taxon>
        <taxon>Diplogasteroidea</taxon>
        <taxon>Neodiplogasteridae</taxon>
        <taxon>Pristionchus</taxon>
    </lineage>
</organism>
<feature type="domain" description="PDZ" evidence="2">
    <location>
        <begin position="571"/>
        <end position="652"/>
    </location>
</feature>
<feature type="compositionally biased region" description="Basic and acidic residues" evidence="1">
    <location>
        <begin position="362"/>
        <end position="375"/>
    </location>
</feature>
<dbReference type="PROSITE" id="PS50106">
    <property type="entry name" value="PDZ"/>
    <property type="match status" value="1"/>
</dbReference>
<feature type="non-terminal residue" evidence="3">
    <location>
        <position position="1"/>
    </location>
</feature>
<dbReference type="Gene3D" id="2.30.42.10">
    <property type="match status" value="1"/>
</dbReference>
<dbReference type="SMART" id="SM00228">
    <property type="entry name" value="PDZ"/>
    <property type="match status" value="1"/>
</dbReference>
<feature type="region of interest" description="Disordered" evidence="1">
    <location>
        <begin position="353"/>
        <end position="383"/>
    </location>
</feature>
<dbReference type="InterPro" id="IPR036034">
    <property type="entry name" value="PDZ_sf"/>
</dbReference>
<keyword evidence="4" id="KW-1185">Reference proteome</keyword>
<dbReference type="SUPFAM" id="SSF50156">
    <property type="entry name" value="PDZ domain-like"/>
    <property type="match status" value="1"/>
</dbReference>
<feature type="compositionally biased region" description="Basic and acidic residues" evidence="1">
    <location>
        <begin position="129"/>
        <end position="145"/>
    </location>
</feature>
<dbReference type="PANTHER" id="PTHR14102:SF14">
    <property type="entry name" value="PROTEIN CBG16414"/>
    <property type="match status" value="1"/>
</dbReference>
<evidence type="ECO:0000313" key="4">
    <source>
        <dbReference type="Proteomes" id="UP001328107"/>
    </source>
</evidence>
<feature type="compositionally biased region" description="Low complexity" evidence="1">
    <location>
        <begin position="60"/>
        <end position="71"/>
    </location>
</feature>
<dbReference type="PANTHER" id="PTHR14102">
    <property type="entry name" value="PAR-6-RELATED"/>
    <property type="match status" value="1"/>
</dbReference>
<dbReference type="Pfam" id="PF00595">
    <property type="entry name" value="PDZ"/>
    <property type="match status" value="1"/>
</dbReference>